<name>A0ABN1LDC9_9ALTE</name>
<evidence type="ECO:0000313" key="3">
    <source>
        <dbReference type="Proteomes" id="UP001500359"/>
    </source>
</evidence>
<dbReference type="Pfam" id="PF05099">
    <property type="entry name" value="TerB"/>
    <property type="match status" value="1"/>
</dbReference>
<protein>
    <recommendedName>
        <fullName evidence="1">Co-chaperone DjlA N-terminal domain-containing protein</fullName>
    </recommendedName>
</protein>
<dbReference type="InterPro" id="IPR007791">
    <property type="entry name" value="DjlA_N"/>
</dbReference>
<dbReference type="EMBL" id="BAAAFD010000001">
    <property type="protein sequence ID" value="GAA0853475.1"/>
    <property type="molecule type" value="Genomic_DNA"/>
</dbReference>
<evidence type="ECO:0000313" key="2">
    <source>
        <dbReference type="EMBL" id="GAA0853475.1"/>
    </source>
</evidence>
<organism evidence="2 3">
    <name type="scientific">Aliiglaciecola litoralis</name>
    <dbReference type="NCBI Taxonomy" id="582857"/>
    <lineage>
        <taxon>Bacteria</taxon>
        <taxon>Pseudomonadati</taxon>
        <taxon>Pseudomonadota</taxon>
        <taxon>Gammaproteobacteria</taxon>
        <taxon>Alteromonadales</taxon>
        <taxon>Alteromonadaceae</taxon>
        <taxon>Aliiglaciecola</taxon>
    </lineage>
</organism>
<gene>
    <name evidence="2" type="ORF">GCM10009114_06310</name>
</gene>
<dbReference type="InterPro" id="IPR029024">
    <property type="entry name" value="TerB-like"/>
</dbReference>
<evidence type="ECO:0000259" key="1">
    <source>
        <dbReference type="Pfam" id="PF05099"/>
    </source>
</evidence>
<dbReference type="SUPFAM" id="SSF158682">
    <property type="entry name" value="TerB-like"/>
    <property type="match status" value="1"/>
</dbReference>
<dbReference type="Gene3D" id="1.10.3680.10">
    <property type="entry name" value="TerB-like"/>
    <property type="match status" value="1"/>
</dbReference>
<reference evidence="2 3" key="1">
    <citation type="journal article" date="2019" name="Int. J. Syst. Evol. Microbiol.">
        <title>The Global Catalogue of Microorganisms (GCM) 10K type strain sequencing project: providing services to taxonomists for standard genome sequencing and annotation.</title>
        <authorList>
            <consortium name="The Broad Institute Genomics Platform"/>
            <consortium name="The Broad Institute Genome Sequencing Center for Infectious Disease"/>
            <person name="Wu L."/>
            <person name="Ma J."/>
        </authorList>
    </citation>
    <scope>NUCLEOTIDE SEQUENCE [LARGE SCALE GENOMIC DNA]</scope>
    <source>
        <strain evidence="2 3">JCM 15896</strain>
    </source>
</reference>
<comment type="caution">
    <text evidence="2">The sequence shown here is derived from an EMBL/GenBank/DDBJ whole genome shotgun (WGS) entry which is preliminary data.</text>
</comment>
<dbReference type="RefSeq" id="WP_343856395.1">
    <property type="nucleotide sequence ID" value="NZ_BAAAFD010000001.1"/>
</dbReference>
<keyword evidence="3" id="KW-1185">Reference proteome</keyword>
<proteinExistence type="predicted"/>
<sequence length="149" mass="17280">MFKSLSAWFQEQLQQSHQPTQTHTVELATAVLLYEVMRADHTVKQAEQDTFENIIETEFSLSEIEKDQLLSSSKKHADHAVDFHQFTSVINQHCNAEEKRAILESLWKIAFADEHIDVHETHLIRRISDLLHLPHSEFIQAKLKVTEAP</sequence>
<dbReference type="CDD" id="cd07313">
    <property type="entry name" value="terB_like_2"/>
    <property type="match status" value="1"/>
</dbReference>
<dbReference type="Proteomes" id="UP001500359">
    <property type="component" value="Unassembled WGS sequence"/>
</dbReference>
<accession>A0ABN1LDC9</accession>
<feature type="domain" description="Co-chaperone DjlA N-terminal" evidence="1">
    <location>
        <begin position="26"/>
        <end position="142"/>
    </location>
</feature>